<dbReference type="Proteomes" id="UP000054282">
    <property type="component" value="Unassembled WGS sequence"/>
</dbReference>
<reference evidence="3" key="2">
    <citation type="submission" date="2006-09" db="EMBL/GenBank/DDBJ databases">
        <title>The genome sequence of Plasmodium falciparum Dd2.</title>
        <authorList>
            <consortium name="The Broad Institute Genome Sequencing Platform"/>
            <person name="Birren B."/>
            <person name="Lander E."/>
            <person name="Galagan J."/>
            <person name="Nusbaum C."/>
            <person name="Devon K."/>
            <person name="Henn M."/>
            <person name="Jaffe D."/>
            <person name="Butler J."/>
            <person name="Alvarez P."/>
            <person name="Gnerre S."/>
            <person name="Grabherr M."/>
            <person name="Kleber M."/>
            <person name="Mauceli E."/>
            <person name="Brockman W."/>
            <person name="MacCallum I.A."/>
            <person name="Rounsley S."/>
            <person name="Young S."/>
            <person name="LaButti K."/>
            <person name="Pushparaj V."/>
            <person name="DeCaprio D."/>
            <person name="Crawford M."/>
            <person name="Koehrsen M."/>
            <person name="Engels R."/>
            <person name="Montgomery P."/>
            <person name="Pearson M."/>
            <person name="Howarth C."/>
            <person name="Larson L."/>
            <person name="Luoma S."/>
            <person name="White J."/>
            <person name="Kodira C."/>
            <person name="Zeng Q."/>
            <person name="O'Leary S."/>
            <person name="Yandava C."/>
            <person name="Alvarado L."/>
            <person name="Wirth D."/>
            <person name="Volkman S."/>
            <person name="Hartl D."/>
        </authorList>
    </citation>
    <scope>NUCLEOTIDE SEQUENCE [LARGE SCALE GENOMIC DNA]</scope>
</reference>
<reference evidence="3" key="1">
    <citation type="submission" date="2006-09" db="EMBL/GenBank/DDBJ databases">
        <title>Annotation of Plasmodium falciparum Dd2.</title>
        <authorList>
            <consortium name="The Broad Institute Genome Sequencing Platform"/>
            <person name="Volkman S.K."/>
            <person name="Neafsey D.E."/>
            <person name="Dash A.P."/>
            <person name="Chitnis C.E."/>
            <person name="Hartl D.L."/>
            <person name="Young S.K."/>
            <person name="Zeng Q."/>
            <person name="Koehrsen M."/>
            <person name="Alvarado L."/>
            <person name="Berlin A."/>
            <person name="Borenstein D."/>
            <person name="Chapman S.B."/>
            <person name="Chen Z."/>
            <person name="Engels R."/>
            <person name="Freedman E."/>
            <person name="Gellesch M."/>
            <person name="Goldberg J."/>
            <person name="Griggs A."/>
            <person name="Gujja S."/>
            <person name="Heilman E.R."/>
            <person name="Heiman D.I."/>
            <person name="Howarth C."/>
            <person name="Jen D."/>
            <person name="Larson L."/>
            <person name="Mehta T."/>
            <person name="Neiman D."/>
            <person name="Park D."/>
            <person name="Pearson M."/>
            <person name="Roberts A."/>
            <person name="Saif S."/>
            <person name="Shea T."/>
            <person name="Shenoy N."/>
            <person name="Sisk P."/>
            <person name="Stolte C."/>
            <person name="Sykes S."/>
            <person name="Walk T."/>
            <person name="White J."/>
            <person name="Yandava C."/>
            <person name="Haas B."/>
            <person name="Henn M.R."/>
            <person name="Nusbaum C."/>
            <person name="Birren B."/>
        </authorList>
    </citation>
    <scope>NUCLEOTIDE SEQUENCE [LARGE SCALE GENOMIC DNA]</scope>
</reference>
<dbReference type="OrthoDB" id="375802at2759"/>
<protein>
    <submittedName>
        <fullName evidence="2">Uncharacterized protein</fullName>
    </submittedName>
</protein>
<evidence type="ECO:0000256" key="1">
    <source>
        <dbReference type="SAM" id="Phobius"/>
    </source>
</evidence>
<keyword evidence="1" id="KW-0812">Transmembrane</keyword>
<keyword evidence="1" id="KW-0472">Membrane</keyword>
<gene>
    <name evidence="2" type="ORF">PFDG_04120</name>
</gene>
<evidence type="ECO:0000313" key="3">
    <source>
        <dbReference type="Proteomes" id="UP000054282"/>
    </source>
</evidence>
<evidence type="ECO:0000313" key="2">
    <source>
        <dbReference type="EMBL" id="KOB88049.1"/>
    </source>
</evidence>
<accession>A0A0L7M5D3</accession>
<proteinExistence type="predicted"/>
<dbReference type="AlphaFoldDB" id="A0A0L7M5D3"/>
<name>A0A0L7M5D3_PLAF4</name>
<dbReference type="KEGG" id="pfd:PFDG_04120"/>
<keyword evidence="1" id="KW-1133">Transmembrane helix</keyword>
<sequence>MEEKSENLMIKSKELCEIFLRSLKNDQGSVKYLNECKNVDICEYYGVFNLVYSNIINNDNNMVMYKDHLLFLSFCYMNKLIEKYYNIYSNDEKINIRNSFINILFSLPINYNHILDNDILNLKVKSNEMLKTKLINEFLNQQTCLMNSYFNKNDMYMISTYMNSTRNKISQILSIICLYNEPIYFRYLLNFLIFFVCEYINRIILYKSKENNVVMNQTNNMFMSGGLKIKV</sequence>
<organism evidence="2 3">
    <name type="scientific">Plasmodium falciparum (isolate Dd2)</name>
    <dbReference type="NCBI Taxonomy" id="57267"/>
    <lineage>
        <taxon>Eukaryota</taxon>
        <taxon>Sar</taxon>
        <taxon>Alveolata</taxon>
        <taxon>Apicomplexa</taxon>
        <taxon>Aconoidasida</taxon>
        <taxon>Haemosporida</taxon>
        <taxon>Plasmodiidae</taxon>
        <taxon>Plasmodium</taxon>
        <taxon>Plasmodium (Laverania)</taxon>
    </lineage>
</organism>
<dbReference type="EMBL" id="DS016828">
    <property type="protein sequence ID" value="KOB88049.1"/>
    <property type="molecule type" value="Genomic_DNA"/>
</dbReference>
<feature type="transmembrane region" description="Helical" evidence="1">
    <location>
        <begin position="183"/>
        <end position="201"/>
    </location>
</feature>